<dbReference type="EMBL" id="JACADJ010000065">
    <property type="protein sequence ID" value="NWH06243.1"/>
    <property type="molecule type" value="Genomic_DNA"/>
</dbReference>
<evidence type="ECO:0000313" key="3">
    <source>
        <dbReference type="Proteomes" id="UP000553343"/>
    </source>
</evidence>
<gene>
    <name evidence="2" type="ORF">HXW94_14845</name>
</gene>
<keyword evidence="1" id="KW-0472">Membrane</keyword>
<feature type="transmembrane region" description="Helical" evidence="1">
    <location>
        <begin position="23"/>
        <end position="41"/>
    </location>
</feature>
<proteinExistence type="predicted"/>
<dbReference type="Proteomes" id="UP000553343">
    <property type="component" value="Unassembled WGS sequence"/>
</dbReference>
<dbReference type="AlphaFoldDB" id="A0A850T3B9"/>
<keyword evidence="1" id="KW-0812">Transmembrane</keyword>
<comment type="caution">
    <text evidence="2">The sequence shown here is derived from an EMBL/GenBank/DDBJ whole genome shotgun (WGS) entry which is preliminary data.</text>
</comment>
<organism evidence="2 3">
    <name type="scientific">Desulfobacter latus</name>
    <dbReference type="NCBI Taxonomy" id="2292"/>
    <lineage>
        <taxon>Bacteria</taxon>
        <taxon>Pseudomonadati</taxon>
        <taxon>Thermodesulfobacteriota</taxon>
        <taxon>Desulfobacteria</taxon>
        <taxon>Desulfobacterales</taxon>
        <taxon>Desulfobacteraceae</taxon>
        <taxon>Desulfobacter</taxon>
    </lineage>
</organism>
<feature type="transmembrane region" description="Helical" evidence="1">
    <location>
        <begin position="47"/>
        <end position="71"/>
    </location>
</feature>
<evidence type="ECO:0000256" key="1">
    <source>
        <dbReference type="SAM" id="Phobius"/>
    </source>
</evidence>
<keyword evidence="3" id="KW-1185">Reference proteome</keyword>
<sequence length="77" mass="8477">MMTLVIGVQILALFRERRVWERILAFSSISSKAAVLALAVSVMREDWMIAVVAVIVLSAGNAGIMLLSHLLNRLNVQ</sequence>
<keyword evidence="1" id="KW-1133">Transmembrane helix</keyword>
<accession>A0A850T3B9</accession>
<reference evidence="2 3" key="1">
    <citation type="submission" date="2020-06" db="EMBL/GenBank/DDBJ databases">
        <title>High-quality draft genome of sulfate reducer Desulfobacter latus type strain AcrS2 isolated from marine sediment.</title>
        <authorList>
            <person name="Hoppe M."/>
            <person name="Larsen C.K."/>
            <person name="Marshall I.P.G."/>
            <person name="Schramm A."/>
            <person name="Marietou A.G."/>
        </authorList>
    </citation>
    <scope>NUCLEOTIDE SEQUENCE [LARGE SCALE GENOMIC DNA]</scope>
    <source>
        <strain evidence="2 3">AcRS2</strain>
    </source>
</reference>
<evidence type="ECO:0000313" key="2">
    <source>
        <dbReference type="EMBL" id="NWH06243.1"/>
    </source>
</evidence>
<protein>
    <submittedName>
        <fullName evidence="2">Uncharacterized protein</fullName>
    </submittedName>
</protein>
<name>A0A850T3B9_9BACT</name>